<evidence type="ECO:0000256" key="12">
    <source>
        <dbReference type="PROSITE-ProRule" id="PRU00708"/>
    </source>
</evidence>
<name>A0A3N0Y3R4_ANAGA</name>
<dbReference type="PANTHER" id="PTHR10102">
    <property type="entry name" value="DNA-DIRECTED RNA POLYMERASE, MITOCHONDRIAL"/>
    <property type="match status" value="1"/>
</dbReference>
<evidence type="ECO:0000256" key="1">
    <source>
        <dbReference type="ARBA" id="ARBA00004173"/>
    </source>
</evidence>
<comment type="function">
    <text evidence="10">DNA-dependent RNA polymerase catalyzes the transcription of mitochondrial DNA into RNA using the four ribonucleoside triphosphates as substrates. Component of the mitochondrial transcription initiation complex, composed at least of TFB2M, TFAM and POLRMT that is required for basal transcription of mitochondrial DNA. In this complex, TFAM recruits POLRMT to a specific promoter whereas TFB2M induces structural changes in POLRMT to enable promoter opening and trapping of the DNA non-template strand. Has DNA primase activity. Catalyzes the synthesis of short RNA primers that are necessary for the initiation of lagging-strand DNA synthesis from the origin of light-strand DNA replication (OriL).</text>
</comment>
<comment type="subunit">
    <text evidence="11">Homodimer. Component of the mitochondrial transcription initiation complex, composed at least of TFB2M, TFAM and POLRMT. In this complex TFAM recruits POLRMT to the promoter whereas TFB2M induces structural changes in POLRMT to enable promoter opening and trapping of the DNA non-template strand. Upon metabolic stress, forms a complex composed of FOXO3, SIRT3 and mitochondrial RNA polymerase POLRMT; the complex is recruited to mtDNA in a SIRT3-dependent manner. Also forms a complex composed of FOXO3, SIRT3, TFAM and POLRMT. Interacts with TFB1M and TFB2M, leading to the stimulation of transcription. Interacts with TEFM. Interacts with MTRES1.</text>
</comment>
<dbReference type="InterPro" id="IPR046950">
    <property type="entry name" value="DNA-dir_Rpol_C_phage-type"/>
</dbReference>
<evidence type="ECO:0000256" key="5">
    <source>
        <dbReference type="ARBA" id="ARBA00022695"/>
    </source>
</evidence>
<dbReference type="PROSITE" id="PS51375">
    <property type="entry name" value="PPR"/>
    <property type="match status" value="1"/>
</dbReference>
<comment type="subcellular location">
    <subcellularLocation>
        <location evidence="1">Mitochondrion</location>
    </subcellularLocation>
</comment>
<evidence type="ECO:0000256" key="10">
    <source>
        <dbReference type="ARBA" id="ARBA00057821"/>
    </source>
</evidence>
<feature type="signal peptide" evidence="15">
    <location>
        <begin position="1"/>
        <end position="15"/>
    </location>
</feature>
<evidence type="ECO:0000256" key="15">
    <source>
        <dbReference type="SAM" id="SignalP"/>
    </source>
</evidence>
<dbReference type="GO" id="GO:0003899">
    <property type="term" value="F:DNA-directed RNA polymerase activity"/>
    <property type="evidence" value="ECO:0007669"/>
    <property type="project" value="UniProtKB-EC"/>
</dbReference>
<dbReference type="InterPro" id="IPR029262">
    <property type="entry name" value="RPOL_N"/>
</dbReference>
<organism evidence="17 18">
    <name type="scientific">Anabarilius grahami</name>
    <name type="common">Kanglang fish</name>
    <name type="synonym">Barilius grahami</name>
    <dbReference type="NCBI Taxonomy" id="495550"/>
    <lineage>
        <taxon>Eukaryota</taxon>
        <taxon>Metazoa</taxon>
        <taxon>Chordata</taxon>
        <taxon>Craniata</taxon>
        <taxon>Vertebrata</taxon>
        <taxon>Euteleostomi</taxon>
        <taxon>Actinopterygii</taxon>
        <taxon>Neopterygii</taxon>
        <taxon>Teleostei</taxon>
        <taxon>Ostariophysi</taxon>
        <taxon>Cypriniformes</taxon>
        <taxon>Xenocyprididae</taxon>
        <taxon>Xenocypridinae</taxon>
        <taxon>Xenocypridinae incertae sedis</taxon>
        <taxon>Anabarilius</taxon>
    </lineage>
</organism>
<dbReference type="Proteomes" id="UP000281406">
    <property type="component" value="Unassembled WGS sequence"/>
</dbReference>
<dbReference type="GO" id="GO:0006390">
    <property type="term" value="P:mitochondrial transcription"/>
    <property type="evidence" value="ECO:0007669"/>
    <property type="project" value="TreeGrafter"/>
</dbReference>
<evidence type="ECO:0000256" key="8">
    <source>
        <dbReference type="ARBA" id="ARBA00023163"/>
    </source>
</evidence>
<keyword evidence="8 13" id="KW-0804">Transcription</keyword>
<evidence type="ECO:0000256" key="2">
    <source>
        <dbReference type="ARBA" id="ARBA00009493"/>
    </source>
</evidence>
<comment type="function">
    <text evidence="13">DNA-dependent RNA polymerase catalyzes the transcription of DNA into RNA using the four ribonucleoside triphosphates as substrates.</text>
</comment>
<dbReference type="GO" id="GO:0034245">
    <property type="term" value="C:mitochondrial DNA-directed RNA polymerase complex"/>
    <property type="evidence" value="ECO:0007669"/>
    <property type="project" value="TreeGrafter"/>
</dbReference>
<dbReference type="SMART" id="SM01311">
    <property type="entry name" value="RPOL_N"/>
    <property type="match status" value="1"/>
</dbReference>
<evidence type="ECO:0000256" key="4">
    <source>
        <dbReference type="ARBA" id="ARBA00022679"/>
    </source>
</evidence>
<feature type="domain" description="DNA-directed RNA polymerase N-terminal" evidence="16">
    <location>
        <begin position="422"/>
        <end position="731"/>
    </location>
</feature>
<comment type="similarity">
    <text evidence="2 13">Belongs to the phage and mitochondrial RNA polymerase family.</text>
</comment>
<proteinExistence type="inferred from homology"/>
<dbReference type="Pfam" id="PF14700">
    <property type="entry name" value="RPOL_N"/>
    <property type="match status" value="1"/>
</dbReference>
<feature type="repeat" description="PPR" evidence="12">
    <location>
        <begin position="280"/>
        <end position="314"/>
    </location>
</feature>
<dbReference type="GO" id="GO:0001018">
    <property type="term" value="F:mitochondrial promoter sequence-specific DNA binding"/>
    <property type="evidence" value="ECO:0007669"/>
    <property type="project" value="TreeGrafter"/>
</dbReference>
<evidence type="ECO:0000256" key="11">
    <source>
        <dbReference type="ARBA" id="ARBA00063316"/>
    </source>
</evidence>
<dbReference type="Gene3D" id="1.10.287.280">
    <property type="match status" value="1"/>
</dbReference>
<keyword evidence="6" id="KW-0809">Transit peptide</keyword>
<keyword evidence="18" id="KW-1185">Reference proteome</keyword>
<dbReference type="InterPro" id="IPR037159">
    <property type="entry name" value="RNA_POL_N_sf"/>
</dbReference>
<dbReference type="FunFam" id="1.10.287.280:FF:000001">
    <property type="entry name" value="DNA-directed RNA polymerase"/>
    <property type="match status" value="1"/>
</dbReference>
<evidence type="ECO:0000256" key="3">
    <source>
        <dbReference type="ARBA" id="ARBA00022478"/>
    </source>
</evidence>
<evidence type="ECO:0000259" key="16">
    <source>
        <dbReference type="SMART" id="SM01311"/>
    </source>
</evidence>
<dbReference type="InterPro" id="IPR011990">
    <property type="entry name" value="TPR-like_helical_dom_sf"/>
</dbReference>
<dbReference type="FunFam" id="1.25.40.10:FF:001747">
    <property type="entry name" value="DNA-directed RNA polymerase"/>
    <property type="match status" value="1"/>
</dbReference>
<feature type="region of interest" description="Disordered" evidence="14">
    <location>
        <begin position="102"/>
        <end position="125"/>
    </location>
</feature>
<dbReference type="EC" id="2.7.7.6" evidence="13"/>
<evidence type="ECO:0000256" key="6">
    <source>
        <dbReference type="ARBA" id="ARBA00022946"/>
    </source>
</evidence>
<dbReference type="PANTHER" id="PTHR10102:SF0">
    <property type="entry name" value="DNA-DIRECTED RNA POLYMERASE, MITOCHONDRIAL"/>
    <property type="match status" value="1"/>
</dbReference>
<reference evidence="17 18" key="1">
    <citation type="submission" date="2018-10" db="EMBL/GenBank/DDBJ databases">
        <title>Genome assembly for a Yunnan-Guizhou Plateau 3E fish, Anabarilius grahami (Regan), and its evolutionary and genetic applications.</title>
        <authorList>
            <person name="Jiang W."/>
        </authorList>
    </citation>
    <scope>NUCLEOTIDE SEQUENCE [LARGE SCALE GENOMIC DNA]</scope>
    <source>
        <strain evidence="17">AG-KIZ</strain>
        <tissue evidence="17">Muscle</tissue>
    </source>
</reference>
<keyword evidence="5 13" id="KW-0548">Nucleotidyltransferase</keyword>
<keyword evidence="15" id="KW-0732">Signal</keyword>
<dbReference type="InterPro" id="IPR002885">
    <property type="entry name" value="PPR_rpt"/>
</dbReference>
<evidence type="ECO:0000256" key="7">
    <source>
        <dbReference type="ARBA" id="ARBA00023128"/>
    </source>
</evidence>
<evidence type="ECO:0000256" key="13">
    <source>
        <dbReference type="RuleBase" id="RU003805"/>
    </source>
</evidence>
<evidence type="ECO:0000313" key="17">
    <source>
        <dbReference type="EMBL" id="ROL40833.1"/>
    </source>
</evidence>
<dbReference type="PROSITE" id="PS00489">
    <property type="entry name" value="RNA_POL_PHAGE_2"/>
    <property type="match status" value="1"/>
</dbReference>
<dbReference type="InterPro" id="IPR043502">
    <property type="entry name" value="DNA/RNA_pol_sf"/>
</dbReference>
<dbReference type="EMBL" id="RJVU01053127">
    <property type="protein sequence ID" value="ROL40833.1"/>
    <property type="molecule type" value="Genomic_DNA"/>
</dbReference>
<dbReference type="Gene3D" id="1.10.1320.10">
    <property type="entry name" value="DNA-directed RNA polymerase, N-terminal domain"/>
    <property type="match status" value="1"/>
</dbReference>
<dbReference type="OrthoDB" id="276422at2759"/>
<evidence type="ECO:0000256" key="9">
    <source>
        <dbReference type="ARBA" id="ARBA00048552"/>
    </source>
</evidence>
<evidence type="ECO:0000313" key="18">
    <source>
        <dbReference type="Proteomes" id="UP000281406"/>
    </source>
</evidence>
<comment type="catalytic activity">
    <reaction evidence="9 13">
        <text>RNA(n) + a ribonucleoside 5'-triphosphate = RNA(n+1) + diphosphate</text>
        <dbReference type="Rhea" id="RHEA:21248"/>
        <dbReference type="Rhea" id="RHEA-COMP:14527"/>
        <dbReference type="Rhea" id="RHEA-COMP:17342"/>
        <dbReference type="ChEBI" id="CHEBI:33019"/>
        <dbReference type="ChEBI" id="CHEBI:61557"/>
        <dbReference type="ChEBI" id="CHEBI:140395"/>
        <dbReference type="EC" id="2.7.7.6"/>
    </reaction>
</comment>
<evidence type="ECO:0000256" key="14">
    <source>
        <dbReference type="SAM" id="MobiDB-lite"/>
    </source>
</evidence>
<keyword evidence="4 13" id="KW-0808">Transferase</keyword>
<dbReference type="SUPFAM" id="SSF56672">
    <property type="entry name" value="DNA/RNA polymerases"/>
    <property type="match status" value="1"/>
</dbReference>
<accession>A0A3N0Y3R4</accession>
<feature type="chain" id="PRO_5018071189" description="DNA-directed RNA polymerase" evidence="15">
    <location>
        <begin position="16"/>
        <end position="1332"/>
    </location>
</feature>
<dbReference type="PROSITE" id="PS00900">
    <property type="entry name" value="RNA_POL_PHAGE_1"/>
    <property type="match status" value="1"/>
</dbReference>
<dbReference type="FunFam" id="1.10.1320.10:FF:000002">
    <property type="entry name" value="DNA-directed RNA polymerase"/>
    <property type="match status" value="1"/>
</dbReference>
<comment type="caution">
    <text evidence="17">The sequence shown here is derived from an EMBL/GenBank/DDBJ whole genome shotgun (WGS) entry which is preliminary data.</text>
</comment>
<dbReference type="Gene3D" id="1.10.150.20">
    <property type="entry name" value="5' to 3' exonuclease, C-terminal subdomain"/>
    <property type="match status" value="1"/>
</dbReference>
<sequence>MLMCTSFFFFTVLEARIQQLQSDIVVDVKHSKVQIIKMQQRLKKIAPGNSQKNLPGEKAEMLKSGPAKAAKKGLTEGVTHFKTHASRWMEKLKREKWIKPKNQTSHKMHDKPVAGKSSKGSSMIPATSTKTITMAKRSKTKTKVEATASITTSSKGKENALQKKSKQMVLRASESLAIRFPGVQKVSSREVGLVSGMSTEEKLAVVTDNELVNEEELDVDQQSLTAPEKLLEDKEGNRYGDPELRIRCYLEACVFIDDVSRAQNCLLSHHRQLSKRKQLSISAYNIIMRMWAKKGSINQIRRLFVLIEEAGLKPSVTSYCAALECMGRISECEKWMITRCLQQMEVDGMSVDDVFSQCVFKKDEREMVLRAVRLVKPDYQPLVSKDQPVCSLPLVEQFYAEREGATYPKLDFSLKELQDRFSLQLAMEKATTVTIDSVEALKPVTDHMAKMRELLATQKKHWEKALLQALKEKKRILSNNSQRSWSTCIYPYLYILDDQDYVNIMLQSLDKLSPSGESLLFMAEEMGNRVHNLYCIRQKSHSQMIEKLGSIYSSYAELLANDTKTNGMLPRECWASLEIEKCSGPSLLSDDTPWPLVLMVQLGSFLVDLIVHELKVRSNILNPAQEKKLIPVLYHMYTFRSNHKIGFIKPHPVVTQIQRVAMETKLTFDSYVMPMLCPPVPWTSPKSGAYLLTPTKLMRATDGAIQHQLLLEKSRDEDLHAVLDSLNQVGNCPWKINKPLLDIIISIFNDKGSDKLCVPPPLSEAPEIPRFNPHDPSYTQIEKAYMKRQGVKAKKKVAEMHSLRMDALYKLSIANHMRDEIFWFPHNMDFRGRTYPRPPYFNHLGSDVTRALLVFAEGRPLGPKGLDWLKIHLVNLTGLKKRSSLAGRLEYAESIMEDILDSADHPLDGRKWWMNADEPWQALGCCMEIANASRSPDHTKFISYYPVHQDGSCNGLQHYAALGRDVIGATSVNLMPCELPQDVYSGVAQQVSHSEAAGGVSASYCQPVPSVEEFRARDAEKGLKIAQVLEGFISRKVVKQTVMTVVYGVTRYGGRLQIEKRLKEIDDFPKDYIWDASHYLVVQVFNSLKEMFTGTREIQEWLTESARLIAKSGRTVEWVTPLGLPIVQPYHRIKNQTSDPKRMLSPAATFMTQNANFSPSTSCLLAKAKVFPSLKPDSMKQKNAFPPNFIHSLDSTHMMLTSLHCYRAGLMFVSVHDCYWTHALTVDTMNRVCREQFVALHSQPILEELSGFLLQKYCSRPPVVSKPKKIQEYYKMVQLLSSVPQTDLKALKSLCFMNKDVLIRWALVGEFTYGIRREIKSIFLHSGSAKGY</sequence>
<dbReference type="Gene3D" id="1.25.40.10">
    <property type="entry name" value="Tetratricopeptide repeat domain"/>
    <property type="match status" value="1"/>
</dbReference>
<dbReference type="Pfam" id="PF00940">
    <property type="entry name" value="RNA_pol"/>
    <property type="match status" value="1"/>
</dbReference>
<gene>
    <name evidence="17" type="ORF">DPX16_9827</name>
</gene>
<dbReference type="InterPro" id="IPR002092">
    <property type="entry name" value="DNA-dir_Rpol_phage-type"/>
</dbReference>
<keyword evidence="3 13" id="KW-0240">DNA-directed RNA polymerase</keyword>
<keyword evidence="7" id="KW-0496">Mitochondrion</keyword>
<dbReference type="FunFam" id="1.10.150.20:FF:000031">
    <property type="entry name" value="DNA-directed RNA polymerase"/>
    <property type="match status" value="1"/>
</dbReference>
<protein>
    <recommendedName>
        <fullName evidence="13">DNA-directed RNA polymerase</fullName>
        <ecNumber evidence="13">2.7.7.6</ecNumber>
    </recommendedName>
</protein>